<dbReference type="InterPro" id="IPR037138">
    <property type="entry name" value="His_deacetylse_dom_sf"/>
</dbReference>
<evidence type="ECO:0000313" key="2">
    <source>
        <dbReference type="Proteomes" id="UP000262878"/>
    </source>
</evidence>
<accession>A0A348WQB4</accession>
<sequence>MSIYLYSHPHCLLHNPDKEHPECPDRIDAVNDQIIRSGLDFVLTREQA</sequence>
<dbReference type="SUPFAM" id="SSF52768">
    <property type="entry name" value="Arginase/deacetylase"/>
    <property type="match status" value="1"/>
</dbReference>
<gene>
    <name evidence="1" type="ORF">DCR58_08075</name>
</gene>
<protein>
    <submittedName>
        <fullName evidence="1">Deacetylase</fullName>
    </submittedName>
</protein>
<dbReference type="InterPro" id="IPR023696">
    <property type="entry name" value="Ureohydrolase_dom_sf"/>
</dbReference>
<evidence type="ECO:0000313" key="1">
    <source>
        <dbReference type="EMBL" id="HAR56726.1"/>
    </source>
</evidence>
<reference evidence="1 2" key="1">
    <citation type="journal article" date="2018" name="Nat. Biotechnol.">
        <title>A standardized bacterial taxonomy based on genome phylogeny substantially revises the tree of life.</title>
        <authorList>
            <person name="Parks D.H."/>
            <person name="Chuvochina M."/>
            <person name="Waite D.W."/>
            <person name="Rinke C."/>
            <person name="Skarshewski A."/>
            <person name="Chaumeil P.A."/>
            <person name="Hugenholtz P."/>
        </authorList>
    </citation>
    <scope>NUCLEOTIDE SEQUENCE [LARGE SCALE GENOMIC DNA]</scope>
    <source>
        <strain evidence="1">UBA9360</strain>
    </source>
</reference>
<dbReference type="Gene3D" id="3.40.800.20">
    <property type="entry name" value="Histone deacetylase domain"/>
    <property type="match status" value="1"/>
</dbReference>
<organism evidence="1 2">
    <name type="scientific">Idiomarina baltica</name>
    <dbReference type="NCBI Taxonomy" id="190892"/>
    <lineage>
        <taxon>Bacteria</taxon>
        <taxon>Pseudomonadati</taxon>
        <taxon>Pseudomonadota</taxon>
        <taxon>Gammaproteobacteria</taxon>
        <taxon>Alteromonadales</taxon>
        <taxon>Idiomarinaceae</taxon>
        <taxon>Idiomarina</taxon>
    </lineage>
</organism>
<feature type="non-terminal residue" evidence="1">
    <location>
        <position position="48"/>
    </location>
</feature>
<dbReference type="STRING" id="314276.OS145_08227"/>
<proteinExistence type="predicted"/>
<comment type="caution">
    <text evidence="1">The sequence shown here is derived from an EMBL/GenBank/DDBJ whole genome shotgun (WGS) entry which is preliminary data.</text>
</comment>
<dbReference type="EMBL" id="DMUP01000189">
    <property type="protein sequence ID" value="HAR56726.1"/>
    <property type="molecule type" value="Genomic_DNA"/>
</dbReference>
<dbReference type="AlphaFoldDB" id="A0A348WQB4"/>
<name>A0A348WQB4_9GAMM</name>
<dbReference type="Proteomes" id="UP000262878">
    <property type="component" value="Unassembled WGS sequence"/>
</dbReference>